<evidence type="ECO:0000313" key="2">
    <source>
        <dbReference type="EMBL" id="KAB7632397.1"/>
    </source>
</evidence>
<dbReference type="OrthoDB" id="8558926at2"/>
<keyword evidence="3" id="KW-0489">Methyltransferase</keyword>
<dbReference type="EMBL" id="WELC01000003">
    <property type="protein sequence ID" value="KAB7632397.1"/>
    <property type="molecule type" value="Genomic_DNA"/>
</dbReference>
<dbReference type="Gene3D" id="3.40.50.150">
    <property type="entry name" value="Vaccinia Virus protein VP39"/>
    <property type="match status" value="1"/>
</dbReference>
<dbReference type="EMBL" id="RCDC01000004">
    <property type="protein sequence ID" value="RLK56345.1"/>
    <property type="molecule type" value="Genomic_DNA"/>
</dbReference>
<dbReference type="CDD" id="cd02440">
    <property type="entry name" value="AdoMet_MTases"/>
    <property type="match status" value="1"/>
</dbReference>
<reference evidence="3 4" key="1">
    <citation type="submission" date="2018-10" db="EMBL/GenBank/DDBJ databases">
        <title>Comparative analysis of microorganisms from saline springs in Andes Mountain Range, Colombia.</title>
        <authorList>
            <person name="Rubin E."/>
        </authorList>
    </citation>
    <scope>NUCLEOTIDE SEQUENCE [LARGE SCALE GENOMIC DNA]</scope>
    <source>
        <strain evidence="3 4">USBA GBX 843</strain>
    </source>
</reference>
<dbReference type="Pfam" id="PF08242">
    <property type="entry name" value="Methyltransf_12"/>
    <property type="match status" value="1"/>
</dbReference>
<dbReference type="RefSeq" id="WP_121041106.1">
    <property type="nucleotide sequence ID" value="NZ_RCDC01000004.1"/>
</dbReference>
<name>A0A498CR09_9GAMM</name>
<feature type="domain" description="Methyltransferase type 12" evidence="1">
    <location>
        <begin position="45"/>
        <end position="140"/>
    </location>
</feature>
<keyword evidence="3" id="KW-0808">Transferase</keyword>
<evidence type="ECO:0000313" key="5">
    <source>
        <dbReference type="Proteomes" id="UP000449004"/>
    </source>
</evidence>
<dbReference type="PANTHER" id="PTHR43861">
    <property type="entry name" value="TRANS-ACONITATE 2-METHYLTRANSFERASE-RELATED"/>
    <property type="match status" value="1"/>
</dbReference>
<protein>
    <submittedName>
        <fullName evidence="2">Methyltransferase domain-containing protein</fullName>
    </submittedName>
    <submittedName>
        <fullName evidence="3">tRNA (Cmo5U34)-methyltransferase</fullName>
    </submittedName>
</protein>
<dbReference type="Proteomes" id="UP000449004">
    <property type="component" value="Unassembled WGS sequence"/>
</dbReference>
<evidence type="ECO:0000259" key="1">
    <source>
        <dbReference type="Pfam" id="PF08242"/>
    </source>
</evidence>
<reference evidence="2 5" key="2">
    <citation type="submission" date="2019-10" db="EMBL/GenBank/DDBJ databases">
        <title>Halotolerant bacteria associated to Saharan-endemic halophytes Stipa tenacissima L. and Atriplex halimus L mitigate salt stress and promote growth of tomato plants.</title>
        <authorList>
            <person name="Dif G."/>
        </authorList>
    </citation>
    <scope>NUCLEOTIDE SEQUENCE [LARGE SCALE GENOMIC DNA]</scope>
    <source>
        <strain evidence="2 5">IS26</strain>
    </source>
</reference>
<dbReference type="Proteomes" id="UP000274786">
    <property type="component" value="Unassembled WGS sequence"/>
</dbReference>
<dbReference type="InterPro" id="IPR013217">
    <property type="entry name" value="Methyltransf_12"/>
</dbReference>
<dbReference type="GO" id="GO:0008168">
    <property type="term" value="F:methyltransferase activity"/>
    <property type="evidence" value="ECO:0007669"/>
    <property type="project" value="UniProtKB-KW"/>
</dbReference>
<proteinExistence type="predicted"/>
<evidence type="ECO:0000313" key="4">
    <source>
        <dbReference type="Proteomes" id="UP000274786"/>
    </source>
</evidence>
<evidence type="ECO:0000313" key="3">
    <source>
        <dbReference type="EMBL" id="RLK56345.1"/>
    </source>
</evidence>
<dbReference type="SUPFAM" id="SSF53335">
    <property type="entry name" value="S-adenosyl-L-methionine-dependent methyltransferases"/>
    <property type="match status" value="1"/>
</dbReference>
<gene>
    <name evidence="3" type="ORF">BCL79_0729</name>
    <name evidence="2" type="ORF">F9K92_03025</name>
</gene>
<dbReference type="AlphaFoldDB" id="A0A498CR09"/>
<organism evidence="3 4">
    <name type="scientific">Stenotrophomonas rhizophila</name>
    <dbReference type="NCBI Taxonomy" id="216778"/>
    <lineage>
        <taxon>Bacteria</taxon>
        <taxon>Pseudomonadati</taxon>
        <taxon>Pseudomonadota</taxon>
        <taxon>Gammaproteobacteria</taxon>
        <taxon>Lysobacterales</taxon>
        <taxon>Lysobacteraceae</taxon>
        <taxon>Stenotrophomonas</taxon>
    </lineage>
</organism>
<comment type="caution">
    <text evidence="3">The sequence shown here is derived from an EMBL/GenBank/DDBJ whole genome shotgun (WGS) entry which is preliminary data.</text>
</comment>
<dbReference type="InterPro" id="IPR029063">
    <property type="entry name" value="SAM-dependent_MTases_sf"/>
</dbReference>
<accession>A0A498CR09</accession>
<sequence>MSFSDPDAVAQYTDNLVRQVPGVQALHQMAHVLLAEHVPPHGRVLVLGAGGGMELKAFAEASPAWHFTGVDPSAEMLGLAKRVLGDALSAQVELIAGYIDSAPVIAFDGATCLLTLHFLSAEERLRTLRALRRRLAPGAPLIIAHHSVPGDPAGKRRWFQRWAAFVTARGLGGETAAVRADTIANRLPTLSPEEEVELLEEAGFERPSLFYAALSFRGWVAYAGDAHG</sequence>
<dbReference type="GO" id="GO:0032259">
    <property type="term" value="P:methylation"/>
    <property type="evidence" value="ECO:0007669"/>
    <property type="project" value="UniProtKB-KW"/>
</dbReference>